<dbReference type="InterPro" id="IPR029147">
    <property type="entry name" value="CFAP77"/>
</dbReference>
<dbReference type="Proteomes" id="UP000694545">
    <property type="component" value="Unplaced"/>
</dbReference>
<dbReference type="OMA" id="THETRMT"/>
<organism evidence="1 2">
    <name type="scientific">Varanus komodoensis</name>
    <name type="common">Komodo dragon</name>
    <dbReference type="NCBI Taxonomy" id="61221"/>
    <lineage>
        <taxon>Eukaryota</taxon>
        <taxon>Metazoa</taxon>
        <taxon>Chordata</taxon>
        <taxon>Craniata</taxon>
        <taxon>Vertebrata</taxon>
        <taxon>Euteleostomi</taxon>
        <taxon>Lepidosauria</taxon>
        <taxon>Squamata</taxon>
        <taxon>Bifurcata</taxon>
        <taxon>Unidentata</taxon>
        <taxon>Episquamata</taxon>
        <taxon>Toxicofera</taxon>
        <taxon>Anguimorpha</taxon>
        <taxon>Paleoanguimorpha</taxon>
        <taxon>Varanoidea</taxon>
        <taxon>Varanidae</taxon>
        <taxon>Varanus</taxon>
    </lineage>
</organism>
<keyword evidence="2" id="KW-1185">Reference proteome</keyword>
<dbReference type="AlphaFoldDB" id="A0A8D2L626"/>
<dbReference type="Ensembl" id="ENSVKKT00000018001.1">
    <property type="protein sequence ID" value="ENSVKKP00000017562.1"/>
    <property type="gene ID" value="ENSVKKG00000012019.1"/>
</dbReference>
<evidence type="ECO:0008006" key="3">
    <source>
        <dbReference type="Google" id="ProtNLM"/>
    </source>
</evidence>
<reference evidence="1" key="2">
    <citation type="submission" date="2025-09" db="UniProtKB">
        <authorList>
            <consortium name="Ensembl"/>
        </authorList>
    </citation>
    <scope>IDENTIFICATION</scope>
</reference>
<accession>A0A8D2L626</accession>
<dbReference type="Pfam" id="PF14825">
    <property type="entry name" value="CFAP77"/>
    <property type="match status" value="1"/>
</dbReference>
<proteinExistence type="predicted"/>
<evidence type="ECO:0000313" key="1">
    <source>
        <dbReference type="Ensembl" id="ENSVKKP00000017562.1"/>
    </source>
</evidence>
<sequence length="278" mass="31787">MWGGELKAWGPNLSKSRATVSDICPPALLPLTQADIQPGSENDRIGLVRDTMFQNHLILKPELGRTRRYTKIPGSDFVYGLTLRGMDGGVPEAIGHWQVVPPRIVKAKEVPKDFITMNYNGINAGLFTAREHYLYRQHHDVRCKGTDGNRFPKDPPRLPDAMTYGRPYRPSTPITDVLQHKFGDLWLREQQAFKIHLKEEKHKRERQGKTHDTRTVLLRKHQIPVKSDSLWHMPRFEKVAPHLATFPTQKDRAKAFKAQKAEAAVRQGQPAQGIYTHL</sequence>
<reference evidence="1" key="1">
    <citation type="submission" date="2025-08" db="UniProtKB">
        <authorList>
            <consortium name="Ensembl"/>
        </authorList>
    </citation>
    <scope>IDENTIFICATION</scope>
</reference>
<dbReference type="PANTHER" id="PTHR28617:SF1">
    <property type="entry name" value="CILIA- AND FLAGELLA-ASSOCIATED PROTEIN 77"/>
    <property type="match status" value="1"/>
</dbReference>
<evidence type="ECO:0000313" key="2">
    <source>
        <dbReference type="Proteomes" id="UP000694545"/>
    </source>
</evidence>
<gene>
    <name evidence="1" type="primary">LOC123021343</name>
</gene>
<protein>
    <recommendedName>
        <fullName evidence="3">Cilia- and flagella-associated protein 77</fullName>
    </recommendedName>
</protein>
<dbReference type="PANTHER" id="PTHR28617">
    <property type="entry name" value="CILIA- AND FLAGELLA-ASSOCIATED PROTEIN 77"/>
    <property type="match status" value="1"/>
</dbReference>
<name>A0A8D2L626_VARKO</name>